<reference evidence="2" key="1">
    <citation type="journal article" date="2020" name="Cell">
        <title>Large-Scale Comparative Analyses of Tick Genomes Elucidate Their Genetic Diversity and Vector Capacities.</title>
        <authorList>
            <consortium name="Tick Genome and Microbiome Consortium (TIGMIC)"/>
            <person name="Jia N."/>
            <person name="Wang J."/>
            <person name="Shi W."/>
            <person name="Du L."/>
            <person name="Sun Y."/>
            <person name="Zhan W."/>
            <person name="Jiang J.F."/>
            <person name="Wang Q."/>
            <person name="Zhang B."/>
            <person name="Ji P."/>
            <person name="Bell-Sakyi L."/>
            <person name="Cui X.M."/>
            <person name="Yuan T.T."/>
            <person name="Jiang B.G."/>
            <person name="Yang W.F."/>
            <person name="Lam T.T."/>
            <person name="Chang Q.C."/>
            <person name="Ding S.J."/>
            <person name="Wang X.J."/>
            <person name="Zhu J.G."/>
            <person name="Ruan X.D."/>
            <person name="Zhao L."/>
            <person name="Wei J.T."/>
            <person name="Ye R.Z."/>
            <person name="Que T.C."/>
            <person name="Du C.H."/>
            <person name="Zhou Y.H."/>
            <person name="Cheng J.X."/>
            <person name="Dai P.F."/>
            <person name="Guo W.B."/>
            <person name="Han X.H."/>
            <person name="Huang E.J."/>
            <person name="Li L.F."/>
            <person name="Wei W."/>
            <person name="Gao Y.C."/>
            <person name="Liu J.Z."/>
            <person name="Shao H.Z."/>
            <person name="Wang X."/>
            <person name="Wang C.C."/>
            <person name="Yang T.C."/>
            <person name="Huo Q.B."/>
            <person name="Li W."/>
            <person name="Chen H.Y."/>
            <person name="Chen S.E."/>
            <person name="Zhou L.G."/>
            <person name="Ni X.B."/>
            <person name="Tian J.H."/>
            <person name="Sheng Y."/>
            <person name="Liu T."/>
            <person name="Pan Y.S."/>
            <person name="Xia L.Y."/>
            <person name="Li J."/>
            <person name="Zhao F."/>
            <person name="Cao W.C."/>
        </authorList>
    </citation>
    <scope>NUCLEOTIDE SEQUENCE</scope>
    <source>
        <strain evidence="2">Rmic-2018</strain>
    </source>
</reference>
<dbReference type="AlphaFoldDB" id="A0A9J6DC15"/>
<gene>
    <name evidence="2" type="ORF">HPB51_019225</name>
</gene>
<dbReference type="EMBL" id="JABSTU010000010">
    <property type="protein sequence ID" value="KAH8019358.1"/>
    <property type="molecule type" value="Genomic_DNA"/>
</dbReference>
<comment type="caution">
    <text evidence="2">The sequence shown here is derived from an EMBL/GenBank/DDBJ whole genome shotgun (WGS) entry which is preliminary data.</text>
</comment>
<dbReference type="Proteomes" id="UP000821866">
    <property type="component" value="Chromosome 8"/>
</dbReference>
<feature type="compositionally biased region" description="Basic residues" evidence="1">
    <location>
        <begin position="204"/>
        <end position="219"/>
    </location>
</feature>
<organism evidence="2 3">
    <name type="scientific">Rhipicephalus microplus</name>
    <name type="common">Cattle tick</name>
    <name type="synonym">Boophilus microplus</name>
    <dbReference type="NCBI Taxonomy" id="6941"/>
    <lineage>
        <taxon>Eukaryota</taxon>
        <taxon>Metazoa</taxon>
        <taxon>Ecdysozoa</taxon>
        <taxon>Arthropoda</taxon>
        <taxon>Chelicerata</taxon>
        <taxon>Arachnida</taxon>
        <taxon>Acari</taxon>
        <taxon>Parasitiformes</taxon>
        <taxon>Ixodida</taxon>
        <taxon>Ixodoidea</taxon>
        <taxon>Ixodidae</taxon>
        <taxon>Rhipicephalinae</taxon>
        <taxon>Rhipicephalus</taxon>
        <taxon>Boophilus</taxon>
    </lineage>
</organism>
<reference evidence="2" key="2">
    <citation type="submission" date="2021-09" db="EMBL/GenBank/DDBJ databases">
        <authorList>
            <person name="Jia N."/>
            <person name="Wang J."/>
            <person name="Shi W."/>
            <person name="Du L."/>
            <person name="Sun Y."/>
            <person name="Zhan W."/>
            <person name="Jiang J."/>
            <person name="Wang Q."/>
            <person name="Zhang B."/>
            <person name="Ji P."/>
            <person name="Sakyi L.B."/>
            <person name="Cui X."/>
            <person name="Yuan T."/>
            <person name="Jiang B."/>
            <person name="Yang W."/>
            <person name="Lam T.T.-Y."/>
            <person name="Chang Q."/>
            <person name="Ding S."/>
            <person name="Wang X."/>
            <person name="Zhu J."/>
            <person name="Ruan X."/>
            <person name="Zhao L."/>
            <person name="Wei J."/>
            <person name="Que T."/>
            <person name="Du C."/>
            <person name="Cheng J."/>
            <person name="Dai P."/>
            <person name="Han X."/>
            <person name="Huang E."/>
            <person name="Gao Y."/>
            <person name="Liu J."/>
            <person name="Shao H."/>
            <person name="Ye R."/>
            <person name="Li L."/>
            <person name="Wei W."/>
            <person name="Wang X."/>
            <person name="Wang C."/>
            <person name="Huo Q."/>
            <person name="Li W."/>
            <person name="Guo W."/>
            <person name="Chen H."/>
            <person name="Chen S."/>
            <person name="Zhou L."/>
            <person name="Zhou L."/>
            <person name="Ni X."/>
            <person name="Tian J."/>
            <person name="Zhou Y."/>
            <person name="Sheng Y."/>
            <person name="Liu T."/>
            <person name="Pan Y."/>
            <person name="Xia L."/>
            <person name="Li J."/>
            <person name="Zhao F."/>
            <person name="Cao W."/>
        </authorList>
    </citation>
    <scope>NUCLEOTIDE SEQUENCE</scope>
    <source>
        <strain evidence="2">Rmic-2018</strain>
        <tissue evidence="2">Larvae</tissue>
    </source>
</reference>
<protein>
    <submittedName>
        <fullName evidence="2">Uncharacterized protein</fullName>
    </submittedName>
</protein>
<proteinExistence type="predicted"/>
<evidence type="ECO:0000313" key="2">
    <source>
        <dbReference type="EMBL" id="KAH8019358.1"/>
    </source>
</evidence>
<accession>A0A9J6DC15</accession>
<feature type="region of interest" description="Disordered" evidence="1">
    <location>
        <begin position="195"/>
        <end position="237"/>
    </location>
</feature>
<feature type="compositionally biased region" description="Basic residues" evidence="1">
    <location>
        <begin position="227"/>
        <end position="237"/>
    </location>
</feature>
<name>A0A9J6DC15_RHIMP</name>
<evidence type="ECO:0000256" key="1">
    <source>
        <dbReference type="SAM" id="MobiDB-lite"/>
    </source>
</evidence>
<keyword evidence="3" id="KW-1185">Reference proteome</keyword>
<evidence type="ECO:0000313" key="3">
    <source>
        <dbReference type="Proteomes" id="UP000821866"/>
    </source>
</evidence>
<sequence>MEDRRRMFETWDARHEKGKEPVGARPLKAGQKFCTVEADIRFASEPTELAAESPVVATKATEGPSDGDEALCLESLGITEMPSVMDLAQPPCMCVAIAANCDVRSTSGPTGEDPCTDSGTESCADAHCELGNVGASSSPRCERRSPEEGACIVQPSVKFPASQGVHKLTENPDCIDFTADETGETSSALQMLQADFSKVSTGQRAKRKRRRTSRRKTKAAKQPGKSRIAKRQSTQRKHRLRFVAFTSRVGHYASNRPTDRGVRQAFVRGARRSRPPSLHCPARGAGCMAKQRLSAERHDVARGPVFVERGADEDMPPGCRLTGNRCPCSGRTCFCLPRLLRMAAPRARPPRARIKVTYIGTER</sequence>